<dbReference type="InterPro" id="IPR036249">
    <property type="entry name" value="Thioredoxin-like_sf"/>
</dbReference>
<comment type="caution">
    <text evidence="6">The sequence shown here is derived from an EMBL/GenBank/DDBJ whole genome shotgun (WGS) entry which is preliminary data.</text>
</comment>
<reference evidence="6" key="2">
    <citation type="submission" date="2023-06" db="EMBL/GenBank/DDBJ databases">
        <authorList>
            <person name="Ma L."/>
            <person name="Liu K.-W."/>
            <person name="Li Z."/>
            <person name="Hsiao Y.-Y."/>
            <person name="Qi Y."/>
            <person name="Fu T."/>
            <person name="Tang G."/>
            <person name="Zhang D."/>
            <person name="Sun W.-H."/>
            <person name="Liu D.-K."/>
            <person name="Li Y."/>
            <person name="Chen G.-Z."/>
            <person name="Liu X.-D."/>
            <person name="Liao X.-Y."/>
            <person name="Jiang Y.-T."/>
            <person name="Yu X."/>
            <person name="Hao Y."/>
            <person name="Huang J."/>
            <person name="Zhao X.-W."/>
            <person name="Ke S."/>
            <person name="Chen Y.-Y."/>
            <person name="Wu W.-L."/>
            <person name="Hsu J.-L."/>
            <person name="Lin Y.-F."/>
            <person name="Huang M.-D."/>
            <person name="Li C.-Y."/>
            <person name="Huang L."/>
            <person name="Wang Z.-W."/>
            <person name="Zhao X."/>
            <person name="Zhong W.-Y."/>
            <person name="Peng D.-H."/>
            <person name="Ahmad S."/>
            <person name="Lan S."/>
            <person name="Zhang J.-S."/>
            <person name="Tsai W.-C."/>
            <person name="Van De Peer Y."/>
            <person name="Liu Z.-J."/>
        </authorList>
    </citation>
    <scope>NUCLEOTIDE SEQUENCE</scope>
    <source>
        <strain evidence="6">SCP</strain>
        <tissue evidence="6">Leaves</tissue>
    </source>
</reference>
<dbReference type="InterPro" id="IPR040079">
    <property type="entry name" value="Glutathione_S-Trfase"/>
</dbReference>
<dbReference type="InterPro" id="IPR036282">
    <property type="entry name" value="Glutathione-S-Trfase_C_sf"/>
</dbReference>
<dbReference type="Gene3D" id="3.40.30.10">
    <property type="entry name" value="Glutaredoxin"/>
    <property type="match status" value="1"/>
</dbReference>
<reference evidence="6" key="1">
    <citation type="journal article" date="2023" name="Nat. Commun.">
        <title>Diploid and tetraploid genomes of Acorus and the evolution of monocots.</title>
        <authorList>
            <person name="Ma L."/>
            <person name="Liu K.W."/>
            <person name="Li Z."/>
            <person name="Hsiao Y.Y."/>
            <person name="Qi Y."/>
            <person name="Fu T."/>
            <person name="Tang G.D."/>
            <person name="Zhang D."/>
            <person name="Sun W.H."/>
            <person name="Liu D.K."/>
            <person name="Li Y."/>
            <person name="Chen G.Z."/>
            <person name="Liu X.D."/>
            <person name="Liao X.Y."/>
            <person name="Jiang Y.T."/>
            <person name="Yu X."/>
            <person name="Hao Y."/>
            <person name="Huang J."/>
            <person name="Zhao X.W."/>
            <person name="Ke S."/>
            <person name="Chen Y.Y."/>
            <person name="Wu W.L."/>
            <person name="Hsu J.L."/>
            <person name="Lin Y.F."/>
            <person name="Huang M.D."/>
            <person name="Li C.Y."/>
            <person name="Huang L."/>
            <person name="Wang Z.W."/>
            <person name="Zhao X."/>
            <person name="Zhong W.Y."/>
            <person name="Peng D.H."/>
            <person name="Ahmad S."/>
            <person name="Lan S."/>
            <person name="Zhang J.S."/>
            <person name="Tsai W.C."/>
            <person name="Van de Peer Y."/>
            <person name="Liu Z.J."/>
        </authorList>
    </citation>
    <scope>NUCLEOTIDE SEQUENCE</scope>
    <source>
        <strain evidence="6">SCP</strain>
    </source>
</reference>
<evidence type="ECO:0000259" key="4">
    <source>
        <dbReference type="PROSITE" id="PS50404"/>
    </source>
</evidence>
<dbReference type="CDD" id="cd03058">
    <property type="entry name" value="GST_N_Tau"/>
    <property type="match status" value="1"/>
</dbReference>
<dbReference type="Proteomes" id="UP001179952">
    <property type="component" value="Unassembled WGS sequence"/>
</dbReference>
<name>A0AAV9AA20_ACOGR</name>
<dbReference type="CDD" id="cd03185">
    <property type="entry name" value="GST_C_Tau"/>
    <property type="match status" value="1"/>
</dbReference>
<dbReference type="EC" id="2.5.1.18" evidence="3"/>
<dbReference type="GO" id="GO:0006749">
    <property type="term" value="P:glutathione metabolic process"/>
    <property type="evidence" value="ECO:0007669"/>
    <property type="project" value="InterPro"/>
</dbReference>
<sequence>MADVKLYGLWASPYSQRIQLALNLKGVSYEWIEEDAQNKSEKILQYNPIYKKLPVLVHDGKPLPESLIILEYIEETWKNPPLLLPEDPYERSRVRFWANFFDQKVLTLMGAIFSCQGEEQEKAITEFVENITMMEKEIVKDFPAGKPFFSGEKPGFLDVVVGSTSSVIKVLERLVGVKLVDQERTPLVHSWLAAFAELGIAKDTMPDMETFFVKAVEMREKILASTTKN</sequence>
<keyword evidence="7" id="KW-1185">Reference proteome</keyword>
<evidence type="ECO:0000256" key="1">
    <source>
        <dbReference type="ARBA" id="ARBA00022679"/>
    </source>
</evidence>
<keyword evidence="3" id="KW-0963">Cytoplasm</keyword>
<dbReference type="AlphaFoldDB" id="A0AAV9AA20"/>
<proteinExistence type="inferred from homology"/>
<comment type="catalytic activity">
    <reaction evidence="2 3">
        <text>RX + glutathione = an S-substituted glutathione + a halide anion + H(+)</text>
        <dbReference type="Rhea" id="RHEA:16437"/>
        <dbReference type="ChEBI" id="CHEBI:15378"/>
        <dbReference type="ChEBI" id="CHEBI:16042"/>
        <dbReference type="ChEBI" id="CHEBI:17792"/>
        <dbReference type="ChEBI" id="CHEBI:57925"/>
        <dbReference type="ChEBI" id="CHEBI:90779"/>
        <dbReference type="EC" id="2.5.1.18"/>
    </reaction>
</comment>
<dbReference type="InterPro" id="IPR010987">
    <property type="entry name" value="Glutathione-S-Trfase_C-like"/>
</dbReference>
<dbReference type="PROSITE" id="PS50404">
    <property type="entry name" value="GST_NTER"/>
    <property type="match status" value="1"/>
</dbReference>
<dbReference type="FunFam" id="3.40.30.10:FF:000014">
    <property type="entry name" value="Tau class glutathione S-transferase"/>
    <property type="match status" value="1"/>
</dbReference>
<accession>A0AAV9AA20</accession>
<dbReference type="PANTHER" id="PTHR11260">
    <property type="entry name" value="GLUTATHIONE S-TRANSFERASE, GST, SUPERFAMILY, GST DOMAIN CONTAINING"/>
    <property type="match status" value="1"/>
</dbReference>
<comment type="similarity">
    <text evidence="3">Belongs to the GST superfamily.</text>
</comment>
<comment type="subcellular location">
    <subcellularLocation>
        <location evidence="3">Cytoplasm</location>
        <location evidence="3">Cytosol</location>
    </subcellularLocation>
</comment>
<dbReference type="GO" id="GO:0004364">
    <property type="term" value="F:glutathione transferase activity"/>
    <property type="evidence" value="ECO:0007669"/>
    <property type="project" value="UniProtKB-UniRule"/>
</dbReference>
<evidence type="ECO:0000313" key="7">
    <source>
        <dbReference type="Proteomes" id="UP001179952"/>
    </source>
</evidence>
<dbReference type="Gene3D" id="1.20.1050.10">
    <property type="match status" value="1"/>
</dbReference>
<feature type="domain" description="GST N-terminal" evidence="4">
    <location>
        <begin position="2"/>
        <end position="81"/>
    </location>
</feature>
<dbReference type="PROSITE" id="PS50405">
    <property type="entry name" value="GST_CTER"/>
    <property type="match status" value="1"/>
</dbReference>
<dbReference type="InterPro" id="IPR004045">
    <property type="entry name" value="Glutathione_S-Trfase_N"/>
</dbReference>
<dbReference type="SUPFAM" id="SSF52833">
    <property type="entry name" value="Thioredoxin-like"/>
    <property type="match status" value="1"/>
</dbReference>
<dbReference type="GO" id="GO:0009407">
    <property type="term" value="P:toxin catabolic process"/>
    <property type="evidence" value="ECO:0007669"/>
    <property type="project" value="UniProtKB-ARBA"/>
</dbReference>
<comment type="function">
    <text evidence="3">Is involved in the conjugation of reduced glutathione to a wide number of exogenous and endogenous hydrophobic electrophiles.</text>
</comment>
<dbReference type="SFLD" id="SFLDS00019">
    <property type="entry name" value="Glutathione_Transferase_(cytos"/>
    <property type="match status" value="1"/>
</dbReference>
<evidence type="ECO:0000256" key="3">
    <source>
        <dbReference type="RuleBase" id="RU369102"/>
    </source>
</evidence>
<protein>
    <recommendedName>
        <fullName evidence="3">Glutathione S-transferase</fullName>
        <ecNumber evidence="3">2.5.1.18</ecNumber>
    </recommendedName>
</protein>
<dbReference type="InterPro" id="IPR045073">
    <property type="entry name" value="Omega/Tau-like"/>
</dbReference>
<evidence type="ECO:0000256" key="2">
    <source>
        <dbReference type="ARBA" id="ARBA00047960"/>
    </source>
</evidence>
<gene>
    <name evidence="6" type="ORF">QJS04_geneDACA013420</name>
</gene>
<dbReference type="InterPro" id="IPR045074">
    <property type="entry name" value="GST_C_Tau"/>
</dbReference>
<dbReference type="SFLD" id="SFLDG01152">
    <property type="entry name" value="Main.3:_Omega-_and_Tau-like"/>
    <property type="match status" value="1"/>
</dbReference>
<dbReference type="Pfam" id="PF02798">
    <property type="entry name" value="GST_N"/>
    <property type="match status" value="1"/>
</dbReference>
<feature type="domain" description="GST C-terminal" evidence="5">
    <location>
        <begin position="87"/>
        <end position="216"/>
    </location>
</feature>
<dbReference type="EMBL" id="JAUJYN010000011">
    <property type="protein sequence ID" value="KAK1261037.1"/>
    <property type="molecule type" value="Genomic_DNA"/>
</dbReference>
<dbReference type="SFLD" id="SFLDG00358">
    <property type="entry name" value="Main_(cytGST)"/>
    <property type="match status" value="1"/>
</dbReference>
<dbReference type="PANTHER" id="PTHR11260:SF676">
    <property type="entry name" value="GLUTATHIONE S-TRANSFERASE U8"/>
    <property type="match status" value="1"/>
</dbReference>
<evidence type="ECO:0000259" key="5">
    <source>
        <dbReference type="PROSITE" id="PS50405"/>
    </source>
</evidence>
<evidence type="ECO:0000313" key="6">
    <source>
        <dbReference type="EMBL" id="KAK1261037.1"/>
    </source>
</evidence>
<dbReference type="FunFam" id="1.20.1050.10:FF:000016">
    <property type="entry name" value="Glutathione S-transferase U9"/>
    <property type="match status" value="1"/>
</dbReference>
<keyword evidence="1 3" id="KW-0808">Transferase</keyword>
<dbReference type="GO" id="GO:0005829">
    <property type="term" value="C:cytosol"/>
    <property type="evidence" value="ECO:0007669"/>
    <property type="project" value="UniProtKB-SubCell"/>
</dbReference>
<dbReference type="SUPFAM" id="SSF47616">
    <property type="entry name" value="GST C-terminal domain-like"/>
    <property type="match status" value="1"/>
</dbReference>
<organism evidence="6 7">
    <name type="scientific">Acorus gramineus</name>
    <name type="common">Dwarf sweet flag</name>
    <dbReference type="NCBI Taxonomy" id="55184"/>
    <lineage>
        <taxon>Eukaryota</taxon>
        <taxon>Viridiplantae</taxon>
        <taxon>Streptophyta</taxon>
        <taxon>Embryophyta</taxon>
        <taxon>Tracheophyta</taxon>
        <taxon>Spermatophyta</taxon>
        <taxon>Magnoliopsida</taxon>
        <taxon>Liliopsida</taxon>
        <taxon>Acoraceae</taxon>
        <taxon>Acorus</taxon>
    </lineage>
</organism>